<protein>
    <submittedName>
        <fullName evidence="1">Uncharacterized protein</fullName>
    </submittedName>
</protein>
<proteinExistence type="predicted"/>
<reference evidence="1 2" key="1">
    <citation type="submission" date="2019-09" db="EMBL/GenBank/DDBJ databases">
        <title>Hydrogenophaga aromatica sp. nov., isolated from a para-xylene-degrading enrichment culture.</title>
        <authorList>
            <person name="Tancsics A."/>
            <person name="Banerjee S."/>
        </authorList>
    </citation>
    <scope>NUCLEOTIDE SEQUENCE [LARGE SCALE GENOMIC DNA]</scope>
    <source>
        <strain evidence="1 2">D2P1</strain>
    </source>
</reference>
<accession>A0A7Y8GV20</accession>
<dbReference type="AlphaFoldDB" id="A0A7Y8GV20"/>
<sequence>MKIKYVGLKGFEDAFKSESGKTWGPGVEHDIEDAVAARMLKHPDVFEIAGVPVKEPESLTLADAMTVQPIPVEPDHEQAATPEGDKAPEELAGKHIMQTSSGPLALDGLDKDTLKALAKELDIAVGNSGEEKIRQKLAEAFHVKG</sequence>
<evidence type="ECO:0000313" key="1">
    <source>
        <dbReference type="EMBL" id="NWF45380.1"/>
    </source>
</evidence>
<dbReference type="EMBL" id="VYGV01000006">
    <property type="protein sequence ID" value="NWF45380.1"/>
    <property type="molecule type" value="Genomic_DNA"/>
</dbReference>
<evidence type="ECO:0000313" key="2">
    <source>
        <dbReference type="Proteomes" id="UP000545507"/>
    </source>
</evidence>
<dbReference type="Proteomes" id="UP000545507">
    <property type="component" value="Unassembled WGS sequence"/>
</dbReference>
<comment type="caution">
    <text evidence="1">The sequence shown here is derived from an EMBL/GenBank/DDBJ whole genome shotgun (WGS) entry which is preliminary data.</text>
</comment>
<organism evidence="1 2">
    <name type="scientific">Hydrogenophaga aromaticivorans</name>
    <dbReference type="NCBI Taxonomy" id="2610898"/>
    <lineage>
        <taxon>Bacteria</taxon>
        <taxon>Pseudomonadati</taxon>
        <taxon>Pseudomonadota</taxon>
        <taxon>Betaproteobacteria</taxon>
        <taxon>Burkholderiales</taxon>
        <taxon>Comamonadaceae</taxon>
        <taxon>Hydrogenophaga</taxon>
    </lineage>
</organism>
<name>A0A7Y8GV20_9BURK</name>
<gene>
    <name evidence="1" type="ORF">F3K02_08985</name>
</gene>
<dbReference type="RefSeq" id="WP_177135228.1">
    <property type="nucleotide sequence ID" value="NZ_VYGV01000006.1"/>
</dbReference>
<keyword evidence="2" id="KW-1185">Reference proteome</keyword>